<dbReference type="Proteomes" id="UP000250668">
    <property type="component" value="Unassembled WGS sequence"/>
</dbReference>
<dbReference type="EMBL" id="BEXJ01000001">
    <property type="protein sequence ID" value="GBA95120.1"/>
    <property type="molecule type" value="Genomic_DNA"/>
</dbReference>
<accession>A0AB33ZTQ2</accession>
<protein>
    <submittedName>
        <fullName evidence="1">Uncharacterized protein</fullName>
    </submittedName>
</protein>
<gene>
    <name evidence="1" type="ORF">LJCM1025_03570</name>
</gene>
<evidence type="ECO:0000313" key="2">
    <source>
        <dbReference type="Proteomes" id="UP000250668"/>
    </source>
</evidence>
<reference evidence="1 2" key="1">
    <citation type="journal article" date="2018" name="Int. J. Syst. Evol. Microbiol.">
        <title>Lactobacillus paragasseri sp. nov., a sister taxon of Lactobacillus gasseri, based on whole-genome sequence analyses.</title>
        <authorList>
            <person name="Tanizawa Y."/>
            <person name="Tada I."/>
            <person name="Kobayashi H."/>
            <person name="Endo A."/>
            <person name="Maeno S."/>
            <person name="Toyoda A."/>
            <person name="Arita M."/>
            <person name="Nakamura Y."/>
            <person name="Sakamoto M."/>
            <person name="Ohkuma M."/>
            <person name="Tohno M."/>
        </authorList>
    </citation>
    <scope>NUCLEOTIDE SEQUENCE [LARGE SCALE GENOMIC DNA]</scope>
    <source>
        <strain evidence="1 2">JCM 1025</strain>
    </source>
</reference>
<name>A0AB33ZTQ2_LACGS</name>
<proteinExistence type="predicted"/>
<organism evidence="1 2">
    <name type="scientific">Lactobacillus gasseri</name>
    <dbReference type="NCBI Taxonomy" id="1596"/>
    <lineage>
        <taxon>Bacteria</taxon>
        <taxon>Bacillati</taxon>
        <taxon>Bacillota</taxon>
        <taxon>Bacilli</taxon>
        <taxon>Lactobacillales</taxon>
        <taxon>Lactobacillaceae</taxon>
        <taxon>Lactobacillus</taxon>
    </lineage>
</organism>
<sequence length="78" mass="8742">MITDFLLAELLYSSMSGKEAPIAVAARIIMLLTGSISKRLVNNKLSSTIAILQIRCDFVSTSFHPLYRTYILLYQTSQ</sequence>
<dbReference type="AlphaFoldDB" id="A0AB33ZTQ2"/>
<comment type="caution">
    <text evidence="1">The sequence shown here is derived from an EMBL/GenBank/DDBJ whole genome shotgun (WGS) entry which is preliminary data.</text>
</comment>
<evidence type="ECO:0000313" key="1">
    <source>
        <dbReference type="EMBL" id="GBA95120.1"/>
    </source>
</evidence>